<dbReference type="EMBL" id="JBHSQK010000064">
    <property type="protein sequence ID" value="MFC5951146.1"/>
    <property type="molecule type" value="Genomic_DNA"/>
</dbReference>
<dbReference type="PROSITE" id="PS51459">
    <property type="entry name" value="FIDO"/>
    <property type="match status" value="1"/>
</dbReference>
<reference evidence="3" key="1">
    <citation type="journal article" date="2019" name="Int. J. Syst. Evol. Microbiol.">
        <title>The Global Catalogue of Microorganisms (GCM) 10K type strain sequencing project: providing services to taxonomists for standard genome sequencing and annotation.</title>
        <authorList>
            <consortium name="The Broad Institute Genomics Platform"/>
            <consortium name="The Broad Institute Genome Sequencing Center for Infectious Disease"/>
            <person name="Wu L."/>
            <person name="Ma J."/>
        </authorList>
    </citation>
    <scope>NUCLEOTIDE SEQUENCE [LARGE SCALE GENOMIC DNA]</scope>
    <source>
        <strain evidence="3">CGMCC 4.7397</strain>
    </source>
</reference>
<dbReference type="Pfam" id="PF02661">
    <property type="entry name" value="Fic"/>
    <property type="match status" value="1"/>
</dbReference>
<sequence length="87" mass="9309">MDSNDSYPTISEKAAALLESSVRNHALLDGNERLGWLAAEVFCFLNGRLVVADDDDKLDLVMAVAAGAVPGVPKIAERLEPWLTPAS</sequence>
<dbReference type="InterPro" id="IPR003812">
    <property type="entry name" value="Fido"/>
</dbReference>
<evidence type="ECO:0000313" key="2">
    <source>
        <dbReference type="EMBL" id="MFC5951146.1"/>
    </source>
</evidence>
<dbReference type="Proteomes" id="UP001596119">
    <property type="component" value="Unassembled WGS sequence"/>
</dbReference>
<evidence type="ECO:0000313" key="3">
    <source>
        <dbReference type="Proteomes" id="UP001596119"/>
    </source>
</evidence>
<comment type="caution">
    <text evidence="2">The sequence shown here is derived from an EMBL/GenBank/DDBJ whole genome shotgun (WGS) entry which is preliminary data.</text>
</comment>
<dbReference type="InterPro" id="IPR053737">
    <property type="entry name" value="Type_II_TA_Toxin"/>
</dbReference>
<accession>A0ABW1IEQ1</accession>
<name>A0ABW1IEQ1_9PSEU</name>
<evidence type="ECO:0000259" key="1">
    <source>
        <dbReference type="PROSITE" id="PS51459"/>
    </source>
</evidence>
<proteinExistence type="predicted"/>
<protein>
    <submittedName>
        <fullName evidence="2">Type II toxin-antitoxin system death-on-curing family toxin</fullName>
    </submittedName>
</protein>
<keyword evidence="3" id="KW-1185">Reference proteome</keyword>
<dbReference type="RefSeq" id="WP_379568851.1">
    <property type="nucleotide sequence ID" value="NZ_JBHSQK010000064.1"/>
</dbReference>
<dbReference type="Gene3D" id="1.20.120.1870">
    <property type="entry name" value="Fic/DOC protein, Fido domain"/>
    <property type="match status" value="1"/>
</dbReference>
<gene>
    <name evidence="2" type="ORF">ACFQH9_23035</name>
</gene>
<feature type="domain" description="Fido" evidence="1">
    <location>
        <begin position="1"/>
        <end position="85"/>
    </location>
</feature>
<organism evidence="2 3">
    <name type="scientific">Pseudonocardia lutea</name>
    <dbReference type="NCBI Taxonomy" id="2172015"/>
    <lineage>
        <taxon>Bacteria</taxon>
        <taxon>Bacillati</taxon>
        <taxon>Actinomycetota</taxon>
        <taxon>Actinomycetes</taxon>
        <taxon>Pseudonocardiales</taxon>
        <taxon>Pseudonocardiaceae</taxon>
        <taxon>Pseudonocardia</taxon>
    </lineage>
</organism>